<dbReference type="EMBL" id="VSWC01000040">
    <property type="protein sequence ID" value="KAA1105876.1"/>
    <property type="molecule type" value="Genomic_DNA"/>
</dbReference>
<gene>
    <name evidence="2" type="ORF">PGT21_022928</name>
    <name evidence="3" type="ORF">PGTUg99_029085</name>
</gene>
<reference evidence="4 5" key="1">
    <citation type="submission" date="2019-05" db="EMBL/GenBank/DDBJ databases">
        <title>Emergence of the Ug99 lineage of the wheat stem rust pathogen through somatic hybridization.</title>
        <authorList>
            <person name="Li F."/>
            <person name="Upadhyaya N.M."/>
            <person name="Sperschneider J."/>
            <person name="Matny O."/>
            <person name="Nguyen-Phuc H."/>
            <person name="Mago R."/>
            <person name="Raley C."/>
            <person name="Miller M.E."/>
            <person name="Silverstein K.A.T."/>
            <person name="Henningsen E."/>
            <person name="Hirsch C.D."/>
            <person name="Visser B."/>
            <person name="Pretorius Z.A."/>
            <person name="Steffenson B.J."/>
            <person name="Schwessinger B."/>
            <person name="Dodds P.N."/>
            <person name="Figueroa M."/>
        </authorList>
    </citation>
    <scope>NUCLEOTIDE SEQUENCE [LARGE SCALE GENOMIC DNA]</scope>
    <source>
        <strain evidence="2">21-0</strain>
        <strain evidence="3 5">Ug99</strain>
    </source>
</reference>
<comment type="caution">
    <text evidence="2">The sequence shown here is derived from an EMBL/GenBank/DDBJ whole genome shotgun (WGS) entry which is preliminary data.</text>
</comment>
<dbReference type="EMBL" id="VDEP01000240">
    <property type="protein sequence ID" value="KAA1121051.1"/>
    <property type="molecule type" value="Genomic_DNA"/>
</dbReference>
<dbReference type="Proteomes" id="UP000325313">
    <property type="component" value="Unassembled WGS sequence"/>
</dbReference>
<evidence type="ECO:0000313" key="3">
    <source>
        <dbReference type="EMBL" id="KAA1121051.1"/>
    </source>
</evidence>
<protein>
    <submittedName>
        <fullName evidence="2">Uncharacterized protein</fullName>
    </submittedName>
</protein>
<keyword evidence="4" id="KW-1185">Reference proteome</keyword>
<proteinExistence type="predicted"/>
<evidence type="ECO:0000256" key="1">
    <source>
        <dbReference type="SAM" id="MobiDB-lite"/>
    </source>
</evidence>
<dbReference type="Proteomes" id="UP000324748">
    <property type="component" value="Unassembled WGS sequence"/>
</dbReference>
<name>A0A5B0PY99_PUCGR</name>
<organism evidence="2 4">
    <name type="scientific">Puccinia graminis f. sp. tritici</name>
    <dbReference type="NCBI Taxonomy" id="56615"/>
    <lineage>
        <taxon>Eukaryota</taxon>
        <taxon>Fungi</taxon>
        <taxon>Dikarya</taxon>
        <taxon>Basidiomycota</taxon>
        <taxon>Pucciniomycotina</taxon>
        <taxon>Pucciniomycetes</taxon>
        <taxon>Pucciniales</taxon>
        <taxon>Pucciniaceae</taxon>
        <taxon>Puccinia</taxon>
    </lineage>
</organism>
<evidence type="ECO:0000313" key="5">
    <source>
        <dbReference type="Proteomes" id="UP000325313"/>
    </source>
</evidence>
<feature type="region of interest" description="Disordered" evidence="1">
    <location>
        <begin position="92"/>
        <end position="117"/>
    </location>
</feature>
<accession>A0A5B0PY99</accession>
<dbReference type="AlphaFoldDB" id="A0A5B0PY99"/>
<sequence>MIVAGSQANTRSFWSQRHYGPNRPKAKGHMLTVYQNAKSNRNLAVSKSFCTSRQVSSNPKSGQVSCALVQEFLTWSTTPCQRPTYLPFAATRAERRNMARQPARQKADDRQSRPTWQGPFPAHLPMPEDICPHLPHEHLTEKEFNLTRKFHVSETRSGLWTLDSGQVLCPINSGLHQKMKLMTLAGLEPTTTCEHRDRWIMLSMCSTN</sequence>
<dbReference type="OrthoDB" id="10325564at2759"/>
<evidence type="ECO:0000313" key="4">
    <source>
        <dbReference type="Proteomes" id="UP000324748"/>
    </source>
</evidence>
<evidence type="ECO:0000313" key="2">
    <source>
        <dbReference type="EMBL" id="KAA1105876.1"/>
    </source>
</evidence>